<gene>
    <name evidence="2" type="primary">orf82a</name>
</gene>
<reference evidence="2" key="1">
    <citation type="submission" date="2019-06" db="EMBL/GenBank/DDBJ databases">
        <title>Complete mitochondrial genome sequencing of NWB CMS and Normal type.</title>
        <authorList>
            <person name="Zhang L."/>
            <person name="Wang Q."/>
            <person name="Wang Y."/>
        </authorList>
    </citation>
    <scope>NUCLEOTIDE SEQUENCE</scope>
    <source>
        <strain evidence="1">YB-A</strain>
        <strain evidence="2">YB-B</strain>
    </source>
</reference>
<proteinExistence type="predicted"/>
<evidence type="ECO:0000313" key="2">
    <source>
        <dbReference type="EMBL" id="QGW48524.1"/>
    </source>
</evidence>
<dbReference type="EMBL" id="MN056360">
    <property type="protein sequence ID" value="QGW48301.1"/>
    <property type="molecule type" value="Genomic_DNA"/>
</dbReference>
<keyword evidence="2" id="KW-0496">Mitochondrion</keyword>
<geneLocation type="mitochondrion" evidence="2"/>
<organism evidence="2">
    <name type="scientific">Raphanus sativus</name>
    <name type="common">Radish</name>
    <name type="synonym">Raphanus raphanistrum var. sativus</name>
    <dbReference type="NCBI Taxonomy" id="3726"/>
    <lineage>
        <taxon>Eukaryota</taxon>
        <taxon>Viridiplantae</taxon>
        <taxon>Streptophyta</taxon>
        <taxon>Embryophyta</taxon>
        <taxon>Tracheophyta</taxon>
        <taxon>Spermatophyta</taxon>
        <taxon>Magnoliopsida</taxon>
        <taxon>eudicotyledons</taxon>
        <taxon>Gunneridae</taxon>
        <taxon>Pentapetalae</taxon>
        <taxon>rosids</taxon>
        <taxon>malvids</taxon>
        <taxon>Brassicales</taxon>
        <taxon>Brassicaceae</taxon>
        <taxon>Brassiceae</taxon>
        <taxon>Raphanus</taxon>
    </lineage>
</organism>
<dbReference type="EMBL" id="MN056359">
    <property type="protein sequence ID" value="QGW48524.1"/>
    <property type="molecule type" value="Genomic_DNA"/>
</dbReference>
<sequence length="82" mass="9657">MIKRELRLSMNSELTELLALLCFSLLSYQRVPILLFEISLFVPNRLQNQILFHKILYQLYILLAFMPGTSPVRRALAYVDQK</sequence>
<dbReference type="AlphaFoldDB" id="A0A650GAP1"/>
<evidence type="ECO:0000313" key="1">
    <source>
        <dbReference type="EMBL" id="QGW48301.1"/>
    </source>
</evidence>
<protein>
    <submittedName>
        <fullName evidence="2">Uncharacterized protein</fullName>
    </submittedName>
</protein>
<accession>A0A650GAP1</accession>
<name>A0A650GAP1_RAPSA</name>